<feature type="compositionally biased region" description="Basic and acidic residues" evidence="1">
    <location>
        <begin position="263"/>
        <end position="278"/>
    </location>
</feature>
<evidence type="ECO:0000256" key="1">
    <source>
        <dbReference type="SAM" id="MobiDB-lite"/>
    </source>
</evidence>
<feature type="compositionally biased region" description="Polar residues" evidence="1">
    <location>
        <begin position="305"/>
        <end position="324"/>
    </location>
</feature>
<dbReference type="Proteomes" id="UP000800036">
    <property type="component" value="Unassembled WGS sequence"/>
</dbReference>
<keyword evidence="3" id="KW-1185">Reference proteome</keyword>
<feature type="region of interest" description="Disordered" evidence="1">
    <location>
        <begin position="1"/>
        <end position="23"/>
    </location>
</feature>
<feature type="region of interest" description="Disordered" evidence="1">
    <location>
        <begin position="674"/>
        <end position="697"/>
    </location>
</feature>
<dbReference type="AlphaFoldDB" id="A0A6A5VLD5"/>
<protein>
    <submittedName>
        <fullName evidence="2">Uncharacterized protein</fullName>
    </submittedName>
</protein>
<feature type="compositionally biased region" description="Polar residues" evidence="1">
    <location>
        <begin position="206"/>
        <end position="220"/>
    </location>
</feature>
<dbReference type="EMBL" id="ML976660">
    <property type="protein sequence ID" value="KAF1978543.1"/>
    <property type="molecule type" value="Genomic_DNA"/>
</dbReference>
<proteinExistence type="predicted"/>
<gene>
    <name evidence="2" type="ORF">BU23DRAFT_651409</name>
</gene>
<evidence type="ECO:0000313" key="2">
    <source>
        <dbReference type="EMBL" id="KAF1978543.1"/>
    </source>
</evidence>
<feature type="compositionally biased region" description="Polar residues" evidence="1">
    <location>
        <begin position="65"/>
        <end position="77"/>
    </location>
</feature>
<sequence>MAEPRRSPSTNALTEDDNNPRDQNIEEKFVEQGESIGAVQEMEAIDDKLGKVTGDELHREFGTDEPTSMVKSDVTSGRTMDNETWHTELVGLNPLQSHSPAPIPSTLDILSTSYPGSPNDSSIKSKSATTHGITTPEQSGKQGETVKAETASTPTRSLSPAPLDSVDLDSSSEESVGGSPFQKPGTMVDTTWLQQPELDVDYNGEWSDTPSRVQTAPYNNATEPEAEESTTPVLDYQQSPTPVPVRARTTSGANPSDEELIDGMEKIDLDEPFSDKPFDTFSTEKSNAVKPGSPPKTVPSFIVTEPSTLESAKNISTTGAISSDSENDHVQEYEDTFGPQTPKTLNIQAPVNEKDSAVSKFGLNSMPSTPAVVSPMPTFTPIRAQAESNLRRRANTDAFRRRNSKLSEVDLNHKGRTGANDPDSDVSEEFENISVDVLDHGMGHIHEGKKKSKIPSYRYPGTYEAAKHDTVEAAKNVGAAAKTFGSAIFTAGIGKAAWSVGALSVDSARRATKHLTTQAILQSGYKESLPAGVKTWTDANEEKRQRKAEAKKREYKLADQSQPRYKTGKPLEFVKTKAESTKAVATEPPKEHVSNKKEVLLGDEGEEQWALIDQKEVAESNKFASSRDQGEGNPDDLPYPSSFYEISMGLIETGATTTVNLSGHVSAAIGGMRNRFGGGQMASNSPGGGNDSEEYTV</sequence>
<dbReference type="OrthoDB" id="3795643at2759"/>
<feature type="region of interest" description="Disordered" evidence="1">
    <location>
        <begin position="201"/>
        <end position="345"/>
    </location>
</feature>
<reference evidence="2" key="1">
    <citation type="journal article" date="2020" name="Stud. Mycol.">
        <title>101 Dothideomycetes genomes: a test case for predicting lifestyles and emergence of pathogens.</title>
        <authorList>
            <person name="Haridas S."/>
            <person name="Albert R."/>
            <person name="Binder M."/>
            <person name="Bloem J."/>
            <person name="Labutti K."/>
            <person name="Salamov A."/>
            <person name="Andreopoulos B."/>
            <person name="Baker S."/>
            <person name="Barry K."/>
            <person name="Bills G."/>
            <person name="Bluhm B."/>
            <person name="Cannon C."/>
            <person name="Castanera R."/>
            <person name="Culley D."/>
            <person name="Daum C."/>
            <person name="Ezra D."/>
            <person name="Gonzalez J."/>
            <person name="Henrissat B."/>
            <person name="Kuo A."/>
            <person name="Liang C."/>
            <person name="Lipzen A."/>
            <person name="Lutzoni F."/>
            <person name="Magnuson J."/>
            <person name="Mondo S."/>
            <person name="Nolan M."/>
            <person name="Ohm R."/>
            <person name="Pangilinan J."/>
            <person name="Park H.-J."/>
            <person name="Ramirez L."/>
            <person name="Alfaro M."/>
            <person name="Sun H."/>
            <person name="Tritt A."/>
            <person name="Yoshinaga Y."/>
            <person name="Zwiers L.-H."/>
            <person name="Turgeon B."/>
            <person name="Goodwin S."/>
            <person name="Spatafora J."/>
            <person name="Crous P."/>
            <person name="Grigoriev I."/>
        </authorList>
    </citation>
    <scope>NUCLEOTIDE SEQUENCE</scope>
    <source>
        <strain evidence="2">CBS 107.79</strain>
    </source>
</reference>
<accession>A0A6A5VLD5</accession>
<feature type="region of interest" description="Disordered" evidence="1">
    <location>
        <begin position="92"/>
        <end position="187"/>
    </location>
</feature>
<feature type="compositionally biased region" description="Polar residues" evidence="1">
    <location>
        <begin position="108"/>
        <end position="142"/>
    </location>
</feature>
<feature type="compositionally biased region" description="Basic and acidic residues" evidence="1">
    <location>
        <begin position="540"/>
        <end position="557"/>
    </location>
</feature>
<feature type="region of interest" description="Disordered" evidence="1">
    <location>
        <begin position="539"/>
        <end position="560"/>
    </location>
</feature>
<name>A0A6A5VLD5_9PLEO</name>
<feature type="region of interest" description="Disordered" evidence="1">
    <location>
        <begin position="616"/>
        <end position="639"/>
    </location>
</feature>
<evidence type="ECO:0000313" key="3">
    <source>
        <dbReference type="Proteomes" id="UP000800036"/>
    </source>
</evidence>
<feature type="compositionally biased region" description="Gly residues" evidence="1">
    <location>
        <begin position="676"/>
        <end position="690"/>
    </location>
</feature>
<organism evidence="2 3">
    <name type="scientific">Bimuria novae-zelandiae CBS 107.79</name>
    <dbReference type="NCBI Taxonomy" id="1447943"/>
    <lineage>
        <taxon>Eukaryota</taxon>
        <taxon>Fungi</taxon>
        <taxon>Dikarya</taxon>
        <taxon>Ascomycota</taxon>
        <taxon>Pezizomycotina</taxon>
        <taxon>Dothideomycetes</taxon>
        <taxon>Pleosporomycetidae</taxon>
        <taxon>Pleosporales</taxon>
        <taxon>Massarineae</taxon>
        <taxon>Didymosphaeriaceae</taxon>
        <taxon>Bimuria</taxon>
    </lineage>
</organism>
<feature type="region of interest" description="Disordered" evidence="1">
    <location>
        <begin position="58"/>
        <end position="77"/>
    </location>
</feature>